<keyword evidence="3" id="KW-0597">Phosphoprotein</keyword>
<dbReference type="GO" id="GO:0120009">
    <property type="term" value="P:intermembrane lipid transfer"/>
    <property type="evidence" value="ECO:0007669"/>
    <property type="project" value="UniProtKB-ARBA"/>
</dbReference>
<dbReference type="GO" id="GO:0097038">
    <property type="term" value="C:perinuclear endoplasmic reticulum"/>
    <property type="evidence" value="ECO:0007669"/>
    <property type="project" value="TreeGrafter"/>
</dbReference>
<dbReference type="STRING" id="45607.A0A2T0FH22"/>
<dbReference type="Pfam" id="PF00023">
    <property type="entry name" value="Ank"/>
    <property type="match status" value="2"/>
</dbReference>
<dbReference type="PANTHER" id="PTHR10972:SF205">
    <property type="entry name" value="OXYSTEROL-BINDING PROTEIN 1"/>
    <property type="match status" value="1"/>
</dbReference>
<feature type="coiled-coil region" evidence="9">
    <location>
        <begin position="511"/>
        <end position="538"/>
    </location>
</feature>
<dbReference type="GO" id="GO:0006897">
    <property type="term" value="P:endocytosis"/>
    <property type="evidence" value="ECO:0007669"/>
    <property type="project" value="TreeGrafter"/>
</dbReference>
<keyword evidence="5 8" id="KW-0040">ANK repeat</keyword>
<feature type="repeat" description="ANK" evidence="8">
    <location>
        <begin position="175"/>
        <end position="207"/>
    </location>
</feature>
<keyword evidence="4" id="KW-0677">Repeat</keyword>
<dbReference type="Gene3D" id="2.40.160.120">
    <property type="match status" value="1"/>
</dbReference>
<dbReference type="SUPFAM" id="SSF144000">
    <property type="entry name" value="Oxysterol-binding protein-like"/>
    <property type="match status" value="1"/>
</dbReference>
<dbReference type="InterPro" id="IPR011993">
    <property type="entry name" value="PH-like_dom_sf"/>
</dbReference>
<reference evidence="12 13" key="1">
    <citation type="submission" date="2017-04" db="EMBL/GenBank/DDBJ databases">
        <title>Genome sequencing of [Candida] sorbophila.</title>
        <authorList>
            <person name="Ahn J.O."/>
        </authorList>
    </citation>
    <scope>NUCLEOTIDE SEQUENCE [LARGE SCALE GENOMIC DNA]</scope>
    <source>
        <strain evidence="12 13">DS02</strain>
    </source>
</reference>
<dbReference type="GO" id="GO:0034727">
    <property type="term" value="P:piecemeal microautophagy of the nucleus"/>
    <property type="evidence" value="ECO:0007669"/>
    <property type="project" value="TreeGrafter"/>
</dbReference>
<evidence type="ECO:0000256" key="3">
    <source>
        <dbReference type="ARBA" id="ARBA00022553"/>
    </source>
</evidence>
<dbReference type="Pfam" id="PF01237">
    <property type="entry name" value="Oxysterol_BP"/>
    <property type="match status" value="1"/>
</dbReference>
<dbReference type="GeneID" id="36515607"/>
<dbReference type="Proteomes" id="UP000238350">
    <property type="component" value="Unassembled WGS sequence"/>
</dbReference>
<comment type="caution">
    <text evidence="12">The sequence shown here is derived from an EMBL/GenBank/DDBJ whole genome shotgun (WGS) entry which is preliminary data.</text>
</comment>
<dbReference type="Gene3D" id="3.30.70.3490">
    <property type="match status" value="1"/>
</dbReference>
<dbReference type="FunFam" id="2.40.160.120:FF:000001">
    <property type="entry name" value="Oxysterol-binding protein"/>
    <property type="match status" value="1"/>
</dbReference>
<sequence>MDTDLDSSVVKLKLISALRESSVEKFNELADVYNLQKIPFLLGTSVESSSSIELVARILQLYREQNRDINETNESGSTTLHVAVSRGRNDVAELLLEQDDINDTIMNDAGQTPFDCVSSPQLTETLRQAQIRFIERNAIKVKALFDSQDLPRLEEVFANSRVQELLDINGINPDTGSTVLHDAARSNNLQLVKFILTHNGDPLTQDRDGKLPAQVTKNDKIKRLLNDAAKSQAILDQTSQSKGVNDHPYMEGYLKKWTNVTTGYRQRWFVLKDGRLSYYKKPEDSASSCRGSIEMKSARVKLDSSEKNRFEVKTGVAKYHLRANHAVETNRWVWALSNAIRFAKDHSTPLPAQSYMGHAKRNSIAASSINSNVQHHTVDSCAQSASSQSNQQCMNSSTASPGILINDLAANSCDDDDEDDDEDDIEIDEMTASPVGYDSIITQFKVLRDTFLSIKEGADQSNTKVIDAATFGMQAVDNLKGDTQLNHKFLNRLRRNLARSDNNQKIWARNLRDLQIEHEKVLEQLHVLKGDADESEDEFFDTIEGDDVVEERVSSSHAEPSVTEPAATAAGDGNADATVAKKTVEQQDETEEIADTLEQKQKAEVITTDNSYAGYENGIRTKLKIDNDNRPKISLWGILKNLIGKDMTRMTLPVTFNECISLIQRSAEDMEYVDLLDKAAATADPGLRMAYVAAFTVSSYSSTINRVAKPFNPLLGETYEYCRPDNHFRLVAEQVSHHPPIGALMAESPKWDFYGDSNVKSKFYGRSFDINPLGLWYINLRPDEGAGVKEELYSYRKVTSSVVGIMVGNPVVDNYGTLTLENHTSGYKCVLELKARGWRGGSAYKLEGTVQDNEGNDLYAIAGTWNDKIYAKKIGTKHKILLWQVHERPPAPFNLTPFAITLNAIDDNLKPWLPPTDTRLRPDQRCMEEGLYDEASDEKHRVEEKQRAARKQREADGVEWKPQWFEHVKHPVTEAMYYRPINDYWGNRKRQELADKGDIF</sequence>
<evidence type="ECO:0000256" key="1">
    <source>
        <dbReference type="ARBA" id="ARBA00008842"/>
    </source>
</evidence>
<dbReference type="FunFam" id="2.30.29.30:FF:000061">
    <property type="entry name" value="Oxysterol binding protein 1"/>
    <property type="match status" value="1"/>
</dbReference>
<evidence type="ECO:0000256" key="10">
    <source>
        <dbReference type="SAM" id="MobiDB-lite"/>
    </source>
</evidence>
<dbReference type="GO" id="GO:0005829">
    <property type="term" value="C:cytosol"/>
    <property type="evidence" value="ECO:0007669"/>
    <property type="project" value="TreeGrafter"/>
</dbReference>
<dbReference type="Gene3D" id="2.30.29.30">
    <property type="entry name" value="Pleckstrin-homology domain (PH domain)/Phosphotyrosine-binding domain (PTB)"/>
    <property type="match status" value="1"/>
</dbReference>
<evidence type="ECO:0000256" key="9">
    <source>
        <dbReference type="SAM" id="Coils"/>
    </source>
</evidence>
<dbReference type="GO" id="GO:0006887">
    <property type="term" value="P:exocytosis"/>
    <property type="evidence" value="ECO:0007669"/>
    <property type="project" value="TreeGrafter"/>
</dbReference>
<evidence type="ECO:0000313" key="13">
    <source>
        <dbReference type="Proteomes" id="UP000238350"/>
    </source>
</evidence>
<evidence type="ECO:0000256" key="7">
    <source>
        <dbReference type="ARBA" id="ARBA00023121"/>
    </source>
</evidence>
<dbReference type="PROSITE" id="PS50297">
    <property type="entry name" value="ANK_REP_REGION"/>
    <property type="match status" value="2"/>
</dbReference>
<dbReference type="Pfam" id="PF00169">
    <property type="entry name" value="PH"/>
    <property type="match status" value="1"/>
</dbReference>
<proteinExistence type="inferred from homology"/>
<dbReference type="InterPro" id="IPR037239">
    <property type="entry name" value="OSBP_sf"/>
</dbReference>
<accession>A0A2T0FH22</accession>
<feature type="repeat" description="ANK" evidence="8">
    <location>
        <begin position="75"/>
        <end position="97"/>
    </location>
</feature>
<dbReference type="InterPro" id="IPR001849">
    <property type="entry name" value="PH_domain"/>
</dbReference>
<dbReference type="PROSITE" id="PS50003">
    <property type="entry name" value="PH_DOMAIN"/>
    <property type="match status" value="1"/>
</dbReference>
<dbReference type="PROSITE" id="PS50088">
    <property type="entry name" value="ANK_REPEAT"/>
    <property type="match status" value="2"/>
</dbReference>
<keyword evidence="2" id="KW-0813">Transport</keyword>
<feature type="domain" description="PH" evidence="11">
    <location>
        <begin position="247"/>
        <end position="341"/>
    </location>
</feature>
<evidence type="ECO:0000256" key="4">
    <source>
        <dbReference type="ARBA" id="ARBA00022737"/>
    </source>
</evidence>
<keyword evidence="7" id="KW-0446">Lipid-binding</keyword>
<dbReference type="InterPro" id="IPR000648">
    <property type="entry name" value="Oxysterol-bd"/>
</dbReference>
<keyword evidence="9" id="KW-0175">Coiled coil</keyword>
<evidence type="ECO:0000256" key="6">
    <source>
        <dbReference type="ARBA" id="ARBA00023055"/>
    </source>
</evidence>
<dbReference type="InterPro" id="IPR036770">
    <property type="entry name" value="Ankyrin_rpt-contain_sf"/>
</dbReference>
<dbReference type="Gene3D" id="1.25.40.20">
    <property type="entry name" value="Ankyrin repeat-containing domain"/>
    <property type="match status" value="2"/>
</dbReference>
<dbReference type="GO" id="GO:0005886">
    <property type="term" value="C:plasma membrane"/>
    <property type="evidence" value="ECO:0007669"/>
    <property type="project" value="TreeGrafter"/>
</dbReference>
<keyword evidence="13" id="KW-1185">Reference proteome</keyword>
<protein>
    <submittedName>
        <fullName evidence="12">Oxysterol-binding 2</fullName>
    </submittedName>
</protein>
<dbReference type="GO" id="GO:0030011">
    <property type="term" value="P:maintenance of cell polarity"/>
    <property type="evidence" value="ECO:0007669"/>
    <property type="project" value="TreeGrafter"/>
</dbReference>
<dbReference type="RefSeq" id="XP_024664184.1">
    <property type="nucleotide sequence ID" value="XM_024808416.1"/>
</dbReference>
<dbReference type="AlphaFoldDB" id="A0A2T0FH22"/>
<keyword evidence="6" id="KW-0445">Lipid transport</keyword>
<organism evidence="12 13">
    <name type="scientific">Wickerhamiella sorbophila</name>
    <dbReference type="NCBI Taxonomy" id="45607"/>
    <lineage>
        <taxon>Eukaryota</taxon>
        <taxon>Fungi</taxon>
        <taxon>Dikarya</taxon>
        <taxon>Ascomycota</taxon>
        <taxon>Saccharomycotina</taxon>
        <taxon>Dipodascomycetes</taxon>
        <taxon>Dipodascales</taxon>
        <taxon>Trichomonascaceae</taxon>
        <taxon>Wickerhamiella</taxon>
    </lineage>
</organism>
<dbReference type="GO" id="GO:0005635">
    <property type="term" value="C:nuclear envelope"/>
    <property type="evidence" value="ECO:0007669"/>
    <property type="project" value="TreeGrafter"/>
</dbReference>
<dbReference type="InterPro" id="IPR002110">
    <property type="entry name" value="Ankyrin_rpt"/>
</dbReference>
<dbReference type="PANTHER" id="PTHR10972">
    <property type="entry name" value="OXYSTEROL-BINDING PROTEIN-RELATED"/>
    <property type="match status" value="1"/>
</dbReference>
<gene>
    <name evidence="12" type="ORF">B9G98_01859</name>
</gene>
<feature type="region of interest" description="Disordered" evidence="10">
    <location>
        <begin position="554"/>
        <end position="574"/>
    </location>
</feature>
<dbReference type="SUPFAM" id="SSF50729">
    <property type="entry name" value="PH domain-like"/>
    <property type="match status" value="1"/>
</dbReference>
<dbReference type="EMBL" id="NDIQ01000021">
    <property type="protein sequence ID" value="PRT54239.1"/>
    <property type="molecule type" value="Genomic_DNA"/>
</dbReference>
<comment type="similarity">
    <text evidence="1">Belongs to the OSBP family.</text>
</comment>
<dbReference type="GO" id="GO:0032934">
    <property type="term" value="F:sterol binding"/>
    <property type="evidence" value="ECO:0007669"/>
    <property type="project" value="TreeGrafter"/>
</dbReference>
<evidence type="ECO:0000256" key="5">
    <source>
        <dbReference type="ARBA" id="ARBA00023043"/>
    </source>
</evidence>
<name>A0A2T0FH22_9ASCO</name>
<dbReference type="SUPFAM" id="SSF48403">
    <property type="entry name" value="Ankyrin repeat"/>
    <property type="match status" value="1"/>
</dbReference>
<dbReference type="SMART" id="SM00233">
    <property type="entry name" value="PH"/>
    <property type="match status" value="1"/>
</dbReference>
<evidence type="ECO:0000256" key="8">
    <source>
        <dbReference type="PROSITE-ProRule" id="PRU00023"/>
    </source>
</evidence>
<evidence type="ECO:0000259" key="11">
    <source>
        <dbReference type="PROSITE" id="PS50003"/>
    </source>
</evidence>
<evidence type="ECO:0000256" key="2">
    <source>
        <dbReference type="ARBA" id="ARBA00022448"/>
    </source>
</evidence>
<dbReference type="SMART" id="SM00248">
    <property type="entry name" value="ANK"/>
    <property type="match status" value="2"/>
</dbReference>
<dbReference type="OrthoDB" id="1854502at2759"/>
<evidence type="ECO:0000313" key="12">
    <source>
        <dbReference type="EMBL" id="PRT54239.1"/>
    </source>
</evidence>